<feature type="compositionally biased region" description="Basic and acidic residues" evidence="2">
    <location>
        <begin position="184"/>
        <end position="212"/>
    </location>
</feature>
<sequence length="212" mass="21757">MGGVDKTSLPVGGRMLLDRVLDAVPDAAEVVVVGPERPVARPVRWAREEPAGGGPAAAVAAGLASVASPVTALLSADLPFLTRAAVERLREELAAGGTAGALYVDDGGAEQLLCGVWRTAALHDAVERVGAVEGLALRRLLSPLSRSSVRAVGAGVPPWLDCDTPEQVARAEELAAGARASGRPSEDARAEAREKAPRTPEPGSRRGMLEPG</sequence>
<keyword evidence="1 4" id="KW-0808">Transferase</keyword>
<dbReference type="InterPro" id="IPR025877">
    <property type="entry name" value="MobA-like_NTP_Trfase"/>
</dbReference>
<dbReference type="GO" id="GO:0016740">
    <property type="term" value="F:transferase activity"/>
    <property type="evidence" value="ECO:0007669"/>
    <property type="project" value="UniProtKB-KW"/>
</dbReference>
<dbReference type="PANTHER" id="PTHR19136:SF81">
    <property type="entry name" value="MOLYBDENUM COFACTOR GUANYLYLTRANSFERASE"/>
    <property type="match status" value="1"/>
</dbReference>
<feature type="domain" description="MobA-like NTP transferase" evidence="3">
    <location>
        <begin position="1"/>
        <end position="142"/>
    </location>
</feature>
<protein>
    <submittedName>
        <fullName evidence="4">NTP transferase domain-containing protein</fullName>
    </submittedName>
</protein>
<gene>
    <name evidence="4" type="ORF">G9H71_13955</name>
</gene>
<dbReference type="Proteomes" id="UP000800981">
    <property type="component" value="Unassembled WGS sequence"/>
</dbReference>
<reference evidence="4 5" key="1">
    <citation type="submission" date="2020-03" db="EMBL/GenBank/DDBJ databases">
        <title>Two novel Motilibacter sp.</title>
        <authorList>
            <person name="Liu S."/>
        </authorList>
    </citation>
    <scope>NUCLEOTIDE SEQUENCE [LARGE SCALE GENOMIC DNA]</scope>
    <source>
        <strain evidence="4 5">E257</strain>
    </source>
</reference>
<dbReference type="Gene3D" id="3.90.550.10">
    <property type="entry name" value="Spore Coat Polysaccharide Biosynthesis Protein SpsA, Chain A"/>
    <property type="match status" value="1"/>
</dbReference>
<name>A0ABX0GWH1_9ACTN</name>
<comment type="caution">
    <text evidence="4">The sequence shown here is derived from an EMBL/GenBank/DDBJ whole genome shotgun (WGS) entry which is preliminary data.</text>
</comment>
<dbReference type="InterPro" id="IPR029044">
    <property type="entry name" value="Nucleotide-diphossugar_trans"/>
</dbReference>
<keyword evidence="5" id="KW-1185">Reference proteome</keyword>
<organism evidence="4 5">
    <name type="scientific">Motilibacter deserti</name>
    <dbReference type="NCBI Taxonomy" id="2714956"/>
    <lineage>
        <taxon>Bacteria</taxon>
        <taxon>Bacillati</taxon>
        <taxon>Actinomycetota</taxon>
        <taxon>Actinomycetes</taxon>
        <taxon>Motilibacterales</taxon>
        <taxon>Motilibacteraceae</taxon>
        <taxon>Motilibacter</taxon>
    </lineage>
</organism>
<evidence type="ECO:0000313" key="4">
    <source>
        <dbReference type="EMBL" id="NHC14888.1"/>
    </source>
</evidence>
<evidence type="ECO:0000259" key="3">
    <source>
        <dbReference type="Pfam" id="PF12804"/>
    </source>
</evidence>
<dbReference type="SUPFAM" id="SSF53448">
    <property type="entry name" value="Nucleotide-diphospho-sugar transferases"/>
    <property type="match status" value="1"/>
</dbReference>
<dbReference type="PANTHER" id="PTHR19136">
    <property type="entry name" value="MOLYBDENUM COFACTOR GUANYLYLTRANSFERASE"/>
    <property type="match status" value="1"/>
</dbReference>
<evidence type="ECO:0000256" key="1">
    <source>
        <dbReference type="ARBA" id="ARBA00022679"/>
    </source>
</evidence>
<proteinExistence type="predicted"/>
<feature type="region of interest" description="Disordered" evidence="2">
    <location>
        <begin position="172"/>
        <end position="212"/>
    </location>
</feature>
<dbReference type="Pfam" id="PF12804">
    <property type="entry name" value="NTP_transf_3"/>
    <property type="match status" value="1"/>
</dbReference>
<dbReference type="EMBL" id="JAANNP010000012">
    <property type="protein sequence ID" value="NHC14888.1"/>
    <property type="molecule type" value="Genomic_DNA"/>
</dbReference>
<feature type="compositionally biased region" description="Low complexity" evidence="2">
    <location>
        <begin position="174"/>
        <end position="183"/>
    </location>
</feature>
<evidence type="ECO:0000313" key="5">
    <source>
        <dbReference type="Proteomes" id="UP000800981"/>
    </source>
</evidence>
<accession>A0ABX0GWH1</accession>
<evidence type="ECO:0000256" key="2">
    <source>
        <dbReference type="SAM" id="MobiDB-lite"/>
    </source>
</evidence>